<dbReference type="eggNOG" id="COG2355">
    <property type="taxonomic scope" value="Bacteria"/>
</dbReference>
<dbReference type="InterPro" id="IPR008257">
    <property type="entry name" value="Pept_M19"/>
</dbReference>
<dbReference type="Pfam" id="PF01244">
    <property type="entry name" value="Peptidase_M19"/>
    <property type="match status" value="1"/>
</dbReference>
<reference evidence="1 2" key="1">
    <citation type="submission" date="2005-03" db="EMBL/GenBank/DDBJ databases">
        <title>Brevibacillus brevis strain 47, complete genome.</title>
        <authorList>
            <person name="Hosoyama A."/>
            <person name="Yamada R."/>
            <person name="Hongo Y."/>
            <person name="Terui Y."/>
            <person name="Ankai A."/>
            <person name="Masuyama W."/>
            <person name="Sekiguchi M."/>
            <person name="Takeda T."/>
            <person name="Asano K."/>
            <person name="Ohji S."/>
            <person name="Ichikawa N."/>
            <person name="Narita S."/>
            <person name="Aoki N."/>
            <person name="Miura H."/>
            <person name="Matsushita S."/>
            <person name="Sekigawa T."/>
            <person name="Yamagata H."/>
            <person name="Yoshikawa H."/>
            <person name="Udaka S."/>
            <person name="Tanikawa S."/>
            <person name="Fujita N."/>
        </authorList>
    </citation>
    <scope>NUCLEOTIDE SEQUENCE [LARGE SCALE GENOMIC DNA]</scope>
    <source>
        <strain evidence="2">47 / JCM 6285 / NBRC 100599</strain>
    </source>
</reference>
<dbReference type="Gene3D" id="3.20.20.140">
    <property type="entry name" value="Metal-dependent hydrolases"/>
    <property type="match status" value="1"/>
</dbReference>
<dbReference type="RefSeq" id="WP_015893370.1">
    <property type="nucleotide sequence ID" value="NC_012491.1"/>
</dbReference>
<sequence length="342" mass="38326">MTHGIDGHFDLLLDVAIQREFGRRKVIETDYLPDLVAGGVHTVVAAIYIDNKFLPEMGLRKALQQISALHAEADESPDKIMVCKSVSDIETAKRQGKIGFVLSLEGAEPLYNDLSMLRVFYELGVRLLGLVWSRRNFVGDGSHFSPVREGRKGGLTEFGIRVVEEAEAMGIIIDVSHLNDEGFWDLIEVARKPIIASHSNCRTLASSMRNLTDEQIRAIAFTNGVIGINGVNLFVADTDDQADIEHMINHVDHIVKLVGVEHVGLGLDIIEPFMKYDSPNMFIQAGRKDFDVVKGHTKVPELVRALAKRGYKDEAIERILGKNFIRVFKDVWKSKRDEEVEH</sequence>
<organism evidence="1 2">
    <name type="scientific">Brevibacillus brevis (strain 47 / JCM 6285 / NBRC 100599)</name>
    <dbReference type="NCBI Taxonomy" id="358681"/>
    <lineage>
        <taxon>Bacteria</taxon>
        <taxon>Bacillati</taxon>
        <taxon>Bacillota</taxon>
        <taxon>Bacilli</taxon>
        <taxon>Bacillales</taxon>
        <taxon>Paenibacillaceae</taxon>
        <taxon>Brevibacillus</taxon>
    </lineage>
</organism>
<dbReference type="PANTHER" id="PTHR10443">
    <property type="entry name" value="MICROSOMAL DIPEPTIDASE"/>
    <property type="match status" value="1"/>
</dbReference>
<dbReference type="GO" id="GO:0070573">
    <property type="term" value="F:metallodipeptidase activity"/>
    <property type="evidence" value="ECO:0007669"/>
    <property type="project" value="InterPro"/>
</dbReference>
<dbReference type="InterPro" id="IPR032466">
    <property type="entry name" value="Metal_Hydrolase"/>
</dbReference>
<dbReference type="CDD" id="cd01301">
    <property type="entry name" value="rDP_like"/>
    <property type="match status" value="1"/>
</dbReference>
<proteinExistence type="predicted"/>
<dbReference type="InterPro" id="IPR000180">
    <property type="entry name" value="Dipep_AS"/>
</dbReference>
<protein>
    <submittedName>
        <fullName evidence="1">Peptidase M19 family protein</fullName>
    </submittedName>
</protein>
<evidence type="ECO:0000313" key="1">
    <source>
        <dbReference type="EMBL" id="BAH46117.1"/>
    </source>
</evidence>
<dbReference type="KEGG" id="bbe:BBR47_51400"/>
<dbReference type="AlphaFoldDB" id="C0Z5L1"/>
<dbReference type="STRING" id="358681.BBR47_51400"/>
<accession>C0Z5L1</accession>
<keyword evidence="2" id="KW-1185">Reference proteome</keyword>
<dbReference type="SUPFAM" id="SSF51556">
    <property type="entry name" value="Metallo-dependent hydrolases"/>
    <property type="match status" value="1"/>
</dbReference>
<dbReference type="Proteomes" id="UP000001877">
    <property type="component" value="Chromosome"/>
</dbReference>
<dbReference type="HOGENOM" id="CLU_031404_2_1_9"/>
<dbReference type="PROSITE" id="PS51365">
    <property type="entry name" value="RENAL_DIPEPTIDASE_2"/>
    <property type="match status" value="1"/>
</dbReference>
<dbReference type="EMBL" id="AP008955">
    <property type="protein sequence ID" value="BAH46117.1"/>
    <property type="molecule type" value="Genomic_DNA"/>
</dbReference>
<gene>
    <name evidence="1" type="ordered locus">BBR47_51400</name>
</gene>
<evidence type="ECO:0000313" key="2">
    <source>
        <dbReference type="Proteomes" id="UP000001877"/>
    </source>
</evidence>
<name>C0Z5L1_BREBN</name>
<dbReference type="GO" id="GO:0006508">
    <property type="term" value="P:proteolysis"/>
    <property type="evidence" value="ECO:0007669"/>
    <property type="project" value="InterPro"/>
</dbReference>
<dbReference type="PANTHER" id="PTHR10443:SF12">
    <property type="entry name" value="DIPEPTIDASE"/>
    <property type="match status" value="1"/>
</dbReference>
<dbReference type="PROSITE" id="PS00869">
    <property type="entry name" value="RENAL_DIPEPTIDASE_1"/>
    <property type="match status" value="1"/>
</dbReference>